<dbReference type="Pfam" id="PF06276">
    <property type="entry name" value="FhuF"/>
    <property type="match status" value="1"/>
</dbReference>
<evidence type="ECO:0000259" key="1">
    <source>
        <dbReference type="Pfam" id="PF06276"/>
    </source>
</evidence>
<name>A0A2V5K2A9_9BACL</name>
<protein>
    <submittedName>
        <fullName evidence="2">Fe-S oxidoreductase</fullName>
    </submittedName>
</protein>
<comment type="caution">
    <text evidence="2">The sequence shown here is derived from an EMBL/GenBank/DDBJ whole genome shotgun (WGS) entry which is preliminary data.</text>
</comment>
<gene>
    <name evidence="2" type="ORF">DLM86_16205</name>
</gene>
<evidence type="ECO:0000313" key="3">
    <source>
        <dbReference type="Proteomes" id="UP000247476"/>
    </source>
</evidence>
<dbReference type="EMBL" id="QJVJ01000007">
    <property type="protein sequence ID" value="PYI53329.1"/>
    <property type="molecule type" value="Genomic_DNA"/>
</dbReference>
<dbReference type="Proteomes" id="UP000247476">
    <property type="component" value="Unassembled WGS sequence"/>
</dbReference>
<dbReference type="InterPro" id="IPR022770">
    <property type="entry name" value="IucA/IucC-like_C"/>
</dbReference>
<accession>A0A2V5K2A9</accession>
<dbReference type="RefSeq" id="WP_110841102.1">
    <property type="nucleotide sequence ID" value="NZ_QJVJ01000007.1"/>
</dbReference>
<feature type="domain" description="Aerobactin siderophore biosynthesis IucA/IucC-like C-terminal" evidence="1">
    <location>
        <begin position="65"/>
        <end position="208"/>
    </location>
</feature>
<dbReference type="OrthoDB" id="2819999at2"/>
<dbReference type="GO" id="GO:0003824">
    <property type="term" value="F:catalytic activity"/>
    <property type="evidence" value="ECO:0007669"/>
    <property type="project" value="UniProtKB-ARBA"/>
</dbReference>
<sequence length="270" mass="30011">MDYEKLLPYHVTTEDRPNAVCSVPASELTDSAAMKKLLDVYAPLMKALDGRAAAAYFCNAFSGVAVALQYAISVHGQAPDVSLANLTVQLAPADGKYTLSFKLNRLAEEDVPAVAAERDEWLSRKLARFYAETVRPLIEAVAAVGGLSAPYLWGLLPTRFNYYTGQWTLHASSTAEAETIENDYAVVKRGLPAETFGLKRNPFDVTIRWLEDLKDESKQVRMKNVCCRFFETEGGYCCYTCPRLTEKERAERREQARSAAPEPAKVPVLK</sequence>
<proteinExistence type="predicted"/>
<dbReference type="AlphaFoldDB" id="A0A2V5K2A9"/>
<evidence type="ECO:0000313" key="2">
    <source>
        <dbReference type="EMBL" id="PYI53329.1"/>
    </source>
</evidence>
<organism evidence="2 3">
    <name type="scientific">Paenibacillus flagellatus</name>
    <dbReference type="NCBI Taxonomy" id="2211139"/>
    <lineage>
        <taxon>Bacteria</taxon>
        <taxon>Bacillati</taxon>
        <taxon>Bacillota</taxon>
        <taxon>Bacilli</taxon>
        <taxon>Bacillales</taxon>
        <taxon>Paenibacillaceae</taxon>
        <taxon>Paenibacillus</taxon>
    </lineage>
</organism>
<reference evidence="2 3" key="1">
    <citation type="submission" date="2018-05" db="EMBL/GenBank/DDBJ databases">
        <title>Paenibacillus flagellatus sp. nov., isolated from selenium mineral soil.</title>
        <authorList>
            <person name="Dai X."/>
        </authorList>
    </citation>
    <scope>NUCLEOTIDE SEQUENCE [LARGE SCALE GENOMIC DNA]</scope>
    <source>
        <strain evidence="2 3">DXL2</strain>
    </source>
</reference>
<keyword evidence="3" id="KW-1185">Reference proteome</keyword>